<proteinExistence type="predicted"/>
<evidence type="ECO:0000313" key="1">
    <source>
        <dbReference type="EMBL" id="GGL00301.1"/>
    </source>
</evidence>
<dbReference type="InterPro" id="IPR012349">
    <property type="entry name" value="Split_barrel_FMN-bd"/>
</dbReference>
<sequence length="134" mass="14843">MAHRFRRGALWTLKHTLNRLTSRAARAGRGPFSLVRHTGRKTGKTYETPLILARHGRDFVAELTYGPEVSWYRNVVAAGRCVVVYGGAEYQIDGIEPFGTAEGLQAFGNPAALVLRALRRREFRLLHTAPGAAV</sequence>
<reference evidence="1" key="1">
    <citation type="journal article" date="2014" name="Int. J. Syst. Evol. Microbiol.">
        <title>Complete genome sequence of Corynebacterium casei LMG S-19264T (=DSM 44701T), isolated from a smear-ripened cheese.</title>
        <authorList>
            <consortium name="US DOE Joint Genome Institute (JGI-PGF)"/>
            <person name="Walter F."/>
            <person name="Albersmeier A."/>
            <person name="Kalinowski J."/>
            <person name="Ruckert C."/>
        </authorList>
    </citation>
    <scope>NUCLEOTIDE SEQUENCE</scope>
    <source>
        <strain evidence="1">CGMCC 4.7299</strain>
    </source>
</reference>
<gene>
    <name evidence="1" type="ORF">GCM10012284_38400</name>
</gene>
<keyword evidence="2" id="KW-1185">Reference proteome</keyword>
<dbReference type="Proteomes" id="UP000656042">
    <property type="component" value="Unassembled WGS sequence"/>
</dbReference>
<comment type="caution">
    <text evidence="1">The sequence shown here is derived from an EMBL/GenBank/DDBJ whole genome shotgun (WGS) entry which is preliminary data.</text>
</comment>
<dbReference type="InterPro" id="IPR004378">
    <property type="entry name" value="F420H2_quin_Rdtase"/>
</dbReference>
<dbReference type="Pfam" id="PF04075">
    <property type="entry name" value="F420H2_quin_red"/>
    <property type="match status" value="1"/>
</dbReference>
<dbReference type="AlphaFoldDB" id="A0A8J3C2V2"/>
<accession>A0A8J3C2V2</accession>
<dbReference type="NCBIfam" id="TIGR00026">
    <property type="entry name" value="hi_GC_TIGR00026"/>
    <property type="match status" value="1"/>
</dbReference>
<evidence type="ECO:0000313" key="2">
    <source>
        <dbReference type="Proteomes" id="UP000656042"/>
    </source>
</evidence>
<evidence type="ECO:0008006" key="3">
    <source>
        <dbReference type="Google" id="ProtNLM"/>
    </source>
</evidence>
<dbReference type="EMBL" id="BMMX01000017">
    <property type="protein sequence ID" value="GGL00301.1"/>
    <property type="molecule type" value="Genomic_DNA"/>
</dbReference>
<name>A0A8J3C2V2_9ACTN</name>
<dbReference type="Gene3D" id="2.30.110.10">
    <property type="entry name" value="Electron Transport, Fmn-binding Protein, Chain A"/>
    <property type="match status" value="1"/>
</dbReference>
<protein>
    <recommendedName>
        <fullName evidence="3">Deazaflavin-dependent oxidoreductase, nitroreductase family</fullName>
    </recommendedName>
</protein>
<organism evidence="1 2">
    <name type="scientific">Mangrovihabitans endophyticus</name>
    <dbReference type="NCBI Taxonomy" id="1751298"/>
    <lineage>
        <taxon>Bacteria</taxon>
        <taxon>Bacillati</taxon>
        <taxon>Actinomycetota</taxon>
        <taxon>Actinomycetes</taxon>
        <taxon>Micromonosporales</taxon>
        <taxon>Micromonosporaceae</taxon>
        <taxon>Mangrovihabitans</taxon>
    </lineage>
</organism>
<dbReference type="RefSeq" id="WP_189080617.1">
    <property type="nucleotide sequence ID" value="NZ_BMMX01000017.1"/>
</dbReference>
<reference evidence="1" key="2">
    <citation type="submission" date="2020-09" db="EMBL/GenBank/DDBJ databases">
        <authorList>
            <person name="Sun Q."/>
            <person name="Zhou Y."/>
        </authorList>
    </citation>
    <scope>NUCLEOTIDE SEQUENCE</scope>
    <source>
        <strain evidence="1">CGMCC 4.7299</strain>
    </source>
</reference>
<dbReference type="GO" id="GO:0016491">
    <property type="term" value="F:oxidoreductase activity"/>
    <property type="evidence" value="ECO:0007669"/>
    <property type="project" value="InterPro"/>
</dbReference>